<dbReference type="PROSITE" id="PS50022">
    <property type="entry name" value="FA58C_3"/>
    <property type="match status" value="1"/>
</dbReference>
<name>A0ABT3GHF3_9BACT</name>
<feature type="chain" id="PRO_5046232250" evidence="1">
    <location>
        <begin position="22"/>
        <end position="710"/>
    </location>
</feature>
<evidence type="ECO:0000313" key="4">
    <source>
        <dbReference type="Proteomes" id="UP001320876"/>
    </source>
</evidence>
<evidence type="ECO:0000259" key="2">
    <source>
        <dbReference type="PROSITE" id="PS50022"/>
    </source>
</evidence>
<sequence>MTKSTLLLTLFSLPGLIPVQAAPARHPSYEPAIVAKAESAQPNLFLKAKVTASGEWSKQTADHAVNGIKQADDHWACENLPVWHQIDLGAPKSISAIRTYPYWGDGRVYQYKVEGSLDGTAWKTLGDKTANSITASPEGDLFSFDPQQVRYVRTTFLKNSKGAANGGHLVEIEGYATQPDTGLTGGFGTVDLRYPPSGKVELSPAASGLKLTAWRGERVSSQIVVSAGSAQEHLHVEPAVLRGPGQLPVTSNFIRYTLADGKPQGDILDTAESLPLAAGTNRPIWLSVQVPVDAKPGLYKGAVTVRSNTGTLAFPLAVEVLPAAIPKPADWKVHLDLWQHPESVARWHDVPAWSPEHFALMKPLMKRLADAGQKTITTTLIHEAWGGQTYDAFPAMVGWTKKKDGTWSYDYSAFDKWVTFMSTDVGMKDARIHCYTMIPWSLKFRYYDEAKQATVDGGLKPGTPEYDEHWGRFLKDFTAHLRAKGWLERTLIGMDERPDALMRGAIATLEKHAPELEIASAINHPSEITRAVQDVSPSIQTSGEFDATSLAARREAGKKTTYYVCTSPPVPNSFTFSPPAESEWLGLFAYAQGFDGLLRWAFNSWVEDPLKSTDFTSWPSGDCFLVYPGNRSSVRFERMRDGMEDFEKLRLLREWAGKSPASAQQAALAKIDTILKDFTWERGRKSGIHAADVQRANAAIEEAVRIITPR</sequence>
<gene>
    <name evidence="3" type="ORF">OKA05_09290</name>
</gene>
<dbReference type="Pfam" id="PF13320">
    <property type="entry name" value="GH123_cat"/>
    <property type="match status" value="1"/>
</dbReference>
<dbReference type="InterPro" id="IPR000421">
    <property type="entry name" value="FA58C"/>
</dbReference>
<dbReference type="Gene3D" id="2.60.120.260">
    <property type="entry name" value="Galactose-binding domain-like"/>
    <property type="match status" value="1"/>
</dbReference>
<dbReference type="Proteomes" id="UP001320876">
    <property type="component" value="Unassembled WGS sequence"/>
</dbReference>
<dbReference type="InterPro" id="IPR025150">
    <property type="entry name" value="GH123_cat"/>
</dbReference>
<dbReference type="InterPro" id="IPR008979">
    <property type="entry name" value="Galactose-bd-like_sf"/>
</dbReference>
<keyword evidence="1" id="KW-0732">Signal</keyword>
<proteinExistence type="predicted"/>
<dbReference type="RefSeq" id="WP_264486853.1">
    <property type="nucleotide sequence ID" value="NZ_JAPDDT010000003.1"/>
</dbReference>
<feature type="signal peptide" evidence="1">
    <location>
        <begin position="1"/>
        <end position="21"/>
    </location>
</feature>
<dbReference type="Pfam" id="PF00754">
    <property type="entry name" value="F5_F8_type_C"/>
    <property type="match status" value="1"/>
</dbReference>
<organism evidence="3 4">
    <name type="scientific">Luteolibacter arcticus</name>
    <dbReference type="NCBI Taxonomy" id="1581411"/>
    <lineage>
        <taxon>Bacteria</taxon>
        <taxon>Pseudomonadati</taxon>
        <taxon>Verrucomicrobiota</taxon>
        <taxon>Verrucomicrobiia</taxon>
        <taxon>Verrucomicrobiales</taxon>
        <taxon>Verrucomicrobiaceae</taxon>
        <taxon>Luteolibacter</taxon>
    </lineage>
</organism>
<evidence type="ECO:0000313" key="3">
    <source>
        <dbReference type="EMBL" id="MCW1922745.1"/>
    </source>
</evidence>
<feature type="domain" description="F5/8 type C" evidence="2">
    <location>
        <begin position="28"/>
        <end position="177"/>
    </location>
</feature>
<dbReference type="Pfam" id="PF22680">
    <property type="entry name" value="Glyco_hydro_123_N_2"/>
    <property type="match status" value="1"/>
</dbReference>
<reference evidence="3 4" key="1">
    <citation type="submission" date="2022-10" db="EMBL/GenBank/DDBJ databases">
        <title>Luteolibacter arcticus strain CCTCC AB 2014275, whole genome shotgun sequencing project.</title>
        <authorList>
            <person name="Zhao G."/>
            <person name="Shen L."/>
        </authorList>
    </citation>
    <scope>NUCLEOTIDE SEQUENCE [LARGE SCALE GENOMIC DNA]</scope>
    <source>
        <strain evidence="3 4">CCTCC AB 2014275</strain>
    </source>
</reference>
<accession>A0ABT3GHF3</accession>
<comment type="caution">
    <text evidence="3">The sequence shown here is derived from an EMBL/GenBank/DDBJ whole genome shotgun (WGS) entry which is preliminary data.</text>
</comment>
<protein>
    <submittedName>
        <fullName evidence="3">DUF4091 domain-containing protein</fullName>
    </submittedName>
</protein>
<evidence type="ECO:0000256" key="1">
    <source>
        <dbReference type="SAM" id="SignalP"/>
    </source>
</evidence>
<dbReference type="EMBL" id="JAPDDT010000003">
    <property type="protein sequence ID" value="MCW1922745.1"/>
    <property type="molecule type" value="Genomic_DNA"/>
</dbReference>
<keyword evidence="4" id="KW-1185">Reference proteome</keyword>
<dbReference type="InterPro" id="IPR053850">
    <property type="entry name" value="Glyco_hydro_123_N_2"/>
</dbReference>
<dbReference type="SUPFAM" id="SSF49785">
    <property type="entry name" value="Galactose-binding domain-like"/>
    <property type="match status" value="1"/>
</dbReference>